<evidence type="ECO:0000256" key="1">
    <source>
        <dbReference type="ARBA" id="ARBA00004479"/>
    </source>
</evidence>
<evidence type="ECO:0000256" key="5">
    <source>
        <dbReference type="SAM" id="SignalP"/>
    </source>
</evidence>
<feature type="domain" description="Fibronectin type-III" evidence="6">
    <location>
        <begin position="747"/>
        <end position="846"/>
    </location>
</feature>
<keyword evidence="4" id="KW-1133">Transmembrane helix</keyword>
<protein>
    <recommendedName>
        <fullName evidence="6">Fibronectin type-III domain-containing protein</fullName>
    </recommendedName>
</protein>
<dbReference type="PROSITE" id="PS50853">
    <property type="entry name" value="FN3"/>
    <property type="match status" value="1"/>
</dbReference>
<feature type="signal peptide" evidence="5">
    <location>
        <begin position="1"/>
        <end position="18"/>
    </location>
</feature>
<keyword evidence="5" id="KW-0732">Signal</keyword>
<sequence>MASTTVIWVVAFLNFASAQQLSPEHSGTINGVCRSIFCNKIEKLPQLSDCVVILGNLHILLMEQAHKDDFRNMSFPKLKEVSGYVVFYRVNGLESLGQLFPNLSIIRGKEVVYDYALIIFDMPDLKEVGLYSLMRIYRGGVIVWTVPQICYVHTINWKVIAPQARHVLASSEGAMHCNSVCSCTTDVATNHCWNIKKCQRYLEGPDKEKCNDVCLGCRNVNPNLCTNCRYRTYRDKCLTKCPVNTLVVSDIGYCVTEPECRYLAGWKFKNSCVFNCTAGYKAVMGPNGYRCMPCNRCEETCGNLTLHTLAQLQEASRCVKVNGTLIIHVRFLPDVMTELKRYLGQIEEVSDYVVIYGMPTVTSLEFLPSLRLISGRILRNKTYSLLVYDMISLQSLFTENVTKKLIISNGTMLFNSNPMLCSSELEKIKHLFPKVPGPADVPPGANGYSGGCTKASVGLHVTVINETSIAVNFTHVANPDAHYAILYMRLPQGSRKIFVPETCSDNDWYAYNIPNEIHNNSVVKLTELLQPASSYALCVEKYDPLKKILARSGIVNFSTPVGKPEPPFILELVASSSEVVVLRWVDHKVYRPHITRYEIDVTLVEIYPQDVMARDHCKETERYEEIDIFRHAVVMRPPPDYDRGCESMCGILSTVTAGAMVEEYFDVCSSIELGCNNVEAPPPTNTSFGKFLRTLSLNIKGPRNDFQVGGLAPFRDYRFRLRACSGNQCSRSARGVVRTLRADYADMPTIVYASANEYGFISIKWDPPEITNGPVLSYTVQVSPSVKIDDRSQLIPQLWCQAGHKTYMIVKSVKVDRYIVRVCATTLASRNVCSKNVKVTVFTNVSWWAGIIFGIVLFTITAIATCFWKKQRDISYDLPLLSNIVATGVSEPPSSMISDFIQLYSIPIRDTELD</sequence>
<evidence type="ECO:0000256" key="4">
    <source>
        <dbReference type="SAM" id="Phobius"/>
    </source>
</evidence>
<reference evidence="7" key="2">
    <citation type="submission" date="2022-10" db="EMBL/GenBank/DDBJ databases">
        <authorList>
            <consortium name="ENA_rothamsted_submissions"/>
            <consortium name="culmorum"/>
            <person name="King R."/>
        </authorList>
    </citation>
    <scope>NUCLEOTIDE SEQUENCE</scope>
</reference>
<reference evidence="7" key="1">
    <citation type="submission" date="2021-12" db="EMBL/GenBank/DDBJ databases">
        <authorList>
            <person name="King R."/>
        </authorList>
    </citation>
    <scope>NUCLEOTIDE SEQUENCE</scope>
</reference>
<keyword evidence="8" id="KW-1185">Reference proteome</keyword>
<dbReference type="InterPro" id="IPR006212">
    <property type="entry name" value="Furin_repeat"/>
</dbReference>
<dbReference type="InterPro" id="IPR036116">
    <property type="entry name" value="FN3_sf"/>
</dbReference>
<gene>
    <name evidence="7" type="ORF">DIATSA_LOCUS6110</name>
</gene>
<organism evidence="7 8">
    <name type="scientific">Diatraea saccharalis</name>
    <name type="common">sugarcane borer</name>
    <dbReference type="NCBI Taxonomy" id="40085"/>
    <lineage>
        <taxon>Eukaryota</taxon>
        <taxon>Metazoa</taxon>
        <taxon>Ecdysozoa</taxon>
        <taxon>Arthropoda</taxon>
        <taxon>Hexapoda</taxon>
        <taxon>Insecta</taxon>
        <taxon>Pterygota</taxon>
        <taxon>Neoptera</taxon>
        <taxon>Endopterygota</taxon>
        <taxon>Lepidoptera</taxon>
        <taxon>Glossata</taxon>
        <taxon>Ditrysia</taxon>
        <taxon>Pyraloidea</taxon>
        <taxon>Crambidae</taxon>
        <taxon>Crambinae</taxon>
        <taxon>Diatraea</taxon>
    </lineage>
</organism>
<dbReference type="InterPro" id="IPR036941">
    <property type="entry name" value="Rcpt_L-dom_sf"/>
</dbReference>
<keyword evidence="2" id="KW-0808">Transferase</keyword>
<accession>A0A9N9R1X8</accession>
<keyword evidence="2" id="KW-0418">Kinase</keyword>
<dbReference type="Pfam" id="PF01030">
    <property type="entry name" value="Recep_L_domain"/>
    <property type="match status" value="2"/>
</dbReference>
<keyword evidence="2" id="KW-0829">Tyrosine-protein kinase</keyword>
<feature type="chain" id="PRO_5040441645" description="Fibronectin type-III domain-containing protein" evidence="5">
    <location>
        <begin position="19"/>
        <end position="914"/>
    </location>
</feature>
<evidence type="ECO:0000259" key="6">
    <source>
        <dbReference type="PROSITE" id="PS50853"/>
    </source>
</evidence>
<dbReference type="SUPFAM" id="SSF52058">
    <property type="entry name" value="L domain-like"/>
    <property type="match status" value="2"/>
</dbReference>
<dbReference type="OrthoDB" id="6612654at2759"/>
<dbReference type="InterPro" id="IPR003961">
    <property type="entry name" value="FN3_dom"/>
</dbReference>
<evidence type="ECO:0000313" key="7">
    <source>
        <dbReference type="EMBL" id="CAG9788294.1"/>
    </source>
</evidence>
<dbReference type="GO" id="GO:0004713">
    <property type="term" value="F:protein tyrosine kinase activity"/>
    <property type="evidence" value="ECO:0007669"/>
    <property type="project" value="UniProtKB-KW"/>
</dbReference>
<keyword evidence="4" id="KW-0472">Membrane</keyword>
<dbReference type="Pfam" id="PF00757">
    <property type="entry name" value="Furin-like"/>
    <property type="match status" value="1"/>
</dbReference>
<proteinExistence type="predicted"/>
<dbReference type="InterPro" id="IPR006211">
    <property type="entry name" value="Furin-like_Cys-rich_dom"/>
</dbReference>
<dbReference type="Gene3D" id="2.60.40.10">
    <property type="entry name" value="Immunoglobulins"/>
    <property type="match status" value="2"/>
</dbReference>
<feature type="transmembrane region" description="Helical" evidence="4">
    <location>
        <begin position="845"/>
        <end position="868"/>
    </location>
</feature>
<dbReference type="InterPro" id="IPR013783">
    <property type="entry name" value="Ig-like_fold"/>
</dbReference>
<dbReference type="InterPro" id="IPR000494">
    <property type="entry name" value="Rcpt_L-dom"/>
</dbReference>
<evidence type="ECO:0000256" key="2">
    <source>
        <dbReference type="ARBA" id="ARBA00023137"/>
    </source>
</evidence>
<dbReference type="EMBL" id="OU893350">
    <property type="protein sequence ID" value="CAG9788294.1"/>
    <property type="molecule type" value="Genomic_DNA"/>
</dbReference>
<evidence type="ECO:0000313" key="8">
    <source>
        <dbReference type="Proteomes" id="UP001153714"/>
    </source>
</evidence>
<evidence type="ECO:0000256" key="3">
    <source>
        <dbReference type="ARBA" id="ARBA00023180"/>
    </source>
</evidence>
<comment type="subcellular location">
    <subcellularLocation>
        <location evidence="1">Membrane</location>
        <topology evidence="1">Single-pass type I membrane protein</topology>
    </subcellularLocation>
</comment>
<dbReference type="Gene3D" id="3.80.20.20">
    <property type="entry name" value="Receptor L-domain"/>
    <property type="match status" value="2"/>
</dbReference>
<dbReference type="GO" id="GO:0016020">
    <property type="term" value="C:membrane"/>
    <property type="evidence" value="ECO:0007669"/>
    <property type="project" value="UniProtKB-SubCell"/>
</dbReference>
<name>A0A9N9R1X8_9NEOP</name>
<dbReference type="CDD" id="cd00063">
    <property type="entry name" value="FN3"/>
    <property type="match status" value="1"/>
</dbReference>
<dbReference type="SMART" id="SM00060">
    <property type="entry name" value="FN3"/>
    <property type="match status" value="2"/>
</dbReference>
<dbReference type="SUPFAM" id="SSF49265">
    <property type="entry name" value="Fibronectin type III"/>
    <property type="match status" value="2"/>
</dbReference>
<dbReference type="Proteomes" id="UP001153714">
    <property type="component" value="Chromosome 19"/>
</dbReference>
<keyword evidence="4" id="KW-0812">Transmembrane</keyword>
<dbReference type="AlphaFoldDB" id="A0A9N9R1X8"/>
<dbReference type="CDD" id="cd00064">
    <property type="entry name" value="FU"/>
    <property type="match status" value="1"/>
</dbReference>
<keyword evidence="3" id="KW-0325">Glycoprotein</keyword>